<keyword evidence="3" id="KW-1185">Reference proteome</keyword>
<protein>
    <submittedName>
        <fullName evidence="2">Ribonuclease H-like domain-containing protein</fullName>
    </submittedName>
</protein>
<organism evidence="2 3">
    <name type="scientific">Tanacetum coccineum</name>
    <dbReference type="NCBI Taxonomy" id="301880"/>
    <lineage>
        <taxon>Eukaryota</taxon>
        <taxon>Viridiplantae</taxon>
        <taxon>Streptophyta</taxon>
        <taxon>Embryophyta</taxon>
        <taxon>Tracheophyta</taxon>
        <taxon>Spermatophyta</taxon>
        <taxon>Magnoliopsida</taxon>
        <taxon>eudicotyledons</taxon>
        <taxon>Gunneridae</taxon>
        <taxon>Pentapetalae</taxon>
        <taxon>asterids</taxon>
        <taxon>campanulids</taxon>
        <taxon>Asterales</taxon>
        <taxon>Asteraceae</taxon>
        <taxon>Asteroideae</taxon>
        <taxon>Anthemideae</taxon>
        <taxon>Anthemidinae</taxon>
        <taxon>Tanacetum</taxon>
    </lineage>
</organism>
<reference evidence="2" key="1">
    <citation type="journal article" date="2022" name="Int. J. Mol. Sci.">
        <title>Draft Genome of Tanacetum Coccineum: Genomic Comparison of Closely Related Tanacetum-Family Plants.</title>
        <authorList>
            <person name="Yamashiro T."/>
            <person name="Shiraishi A."/>
            <person name="Nakayama K."/>
            <person name="Satake H."/>
        </authorList>
    </citation>
    <scope>NUCLEOTIDE SEQUENCE</scope>
</reference>
<proteinExistence type="predicted"/>
<dbReference type="PROSITE" id="PS50994">
    <property type="entry name" value="INTEGRASE"/>
    <property type="match status" value="1"/>
</dbReference>
<dbReference type="PANTHER" id="PTHR42648">
    <property type="entry name" value="TRANSPOSASE, PUTATIVE-RELATED"/>
    <property type="match status" value="1"/>
</dbReference>
<dbReference type="SUPFAM" id="SSF53098">
    <property type="entry name" value="Ribonuclease H-like"/>
    <property type="match status" value="1"/>
</dbReference>
<evidence type="ECO:0000313" key="3">
    <source>
        <dbReference type="Proteomes" id="UP001151760"/>
    </source>
</evidence>
<dbReference type="Proteomes" id="UP001151760">
    <property type="component" value="Unassembled WGS sequence"/>
</dbReference>
<dbReference type="EMBL" id="BQNB010018387">
    <property type="protein sequence ID" value="GJT73824.1"/>
    <property type="molecule type" value="Genomic_DNA"/>
</dbReference>
<dbReference type="InterPro" id="IPR012337">
    <property type="entry name" value="RNaseH-like_sf"/>
</dbReference>
<accession>A0ABQ5GDZ5</accession>
<dbReference type="PANTHER" id="PTHR42648:SF32">
    <property type="entry name" value="RIBONUCLEASE H-LIKE DOMAIN, GAG-PRE-INTEGRASE DOMAIN PROTEIN-RELATED"/>
    <property type="match status" value="1"/>
</dbReference>
<name>A0ABQ5GDZ5_9ASTR</name>
<evidence type="ECO:0000313" key="2">
    <source>
        <dbReference type="EMBL" id="GJT73824.1"/>
    </source>
</evidence>
<dbReference type="Gene3D" id="3.30.420.10">
    <property type="entry name" value="Ribonuclease H-like superfamily/Ribonuclease H"/>
    <property type="match status" value="1"/>
</dbReference>
<dbReference type="InterPro" id="IPR039537">
    <property type="entry name" value="Retrotran_Ty1/copia-like"/>
</dbReference>
<sequence>MLFQQQLQQSQDKCQLMLLSKALHKSKQLQVGTASGPVIIGPLKQKLNDDILPTNIFYFNATIHTVLLYAERNRDMMLSPQMLDLESNEMLLGLYSYKTVDHTCVKRFDYGDLQWADFNGCSRHYDWKQVHPYKYQKIDGGFVHLEEGSPKKGKNYGKEIQCSFSLRLNVCLSPDFSYLWKVKVWFYSSPGHDNMYSFDLKNVVPLGGLTCLFAKTTIDESNLWFSWVFFLATKDETSRILKTFITGIENKINHKVKIIRCDNGTEFKNNDMNQFYGMKGIKREFSVARTPQQNRVAERKNRTLIEAARTMLSYSLLPTTFWAEAVNTACYVENRVLVTKYNTLCFQVIDDVNKSAMYLLYCTHLLEIINVKLNR</sequence>
<reference evidence="2" key="2">
    <citation type="submission" date="2022-01" db="EMBL/GenBank/DDBJ databases">
        <authorList>
            <person name="Yamashiro T."/>
            <person name="Shiraishi A."/>
            <person name="Satake H."/>
            <person name="Nakayama K."/>
        </authorList>
    </citation>
    <scope>NUCLEOTIDE SEQUENCE</scope>
</reference>
<feature type="domain" description="Integrase catalytic" evidence="1">
    <location>
        <begin position="186"/>
        <end position="335"/>
    </location>
</feature>
<gene>
    <name evidence="2" type="ORF">Tco_1033110</name>
</gene>
<dbReference type="InterPro" id="IPR001584">
    <property type="entry name" value="Integrase_cat-core"/>
</dbReference>
<dbReference type="InterPro" id="IPR036397">
    <property type="entry name" value="RNaseH_sf"/>
</dbReference>
<evidence type="ECO:0000259" key="1">
    <source>
        <dbReference type="PROSITE" id="PS50994"/>
    </source>
</evidence>
<feature type="non-terminal residue" evidence="2">
    <location>
        <position position="375"/>
    </location>
</feature>
<comment type="caution">
    <text evidence="2">The sequence shown here is derived from an EMBL/GenBank/DDBJ whole genome shotgun (WGS) entry which is preliminary data.</text>
</comment>